<dbReference type="InterPro" id="IPR001611">
    <property type="entry name" value="Leu-rich_rpt"/>
</dbReference>
<dbReference type="InterPro" id="IPR026444">
    <property type="entry name" value="Secre_tail"/>
</dbReference>
<protein>
    <submittedName>
        <fullName evidence="8">Ig-like domain-containing protein</fullName>
    </submittedName>
</protein>
<dbReference type="InterPro" id="IPR032675">
    <property type="entry name" value="LRR_dom_sf"/>
</dbReference>
<proteinExistence type="inferred from homology"/>
<dbReference type="InterPro" id="IPR052574">
    <property type="entry name" value="CDIRP"/>
</dbReference>
<reference evidence="8" key="1">
    <citation type="submission" date="2021-02" db="EMBL/GenBank/DDBJ databases">
        <title>Fulvivirga sp. S481 isolated from sea water.</title>
        <authorList>
            <person name="Bae S.S."/>
            <person name="Baek K."/>
        </authorList>
    </citation>
    <scope>NUCLEOTIDE SEQUENCE</scope>
    <source>
        <strain evidence="8">S481</strain>
    </source>
</reference>
<keyword evidence="9" id="KW-1185">Reference proteome</keyword>
<comment type="similarity">
    <text evidence="1">Belongs to the internalin family.</text>
</comment>
<dbReference type="Pfam" id="PF13205">
    <property type="entry name" value="Big_5"/>
    <property type="match status" value="7"/>
</dbReference>
<feature type="domain" description="SbsA Ig-like" evidence="6">
    <location>
        <begin position="622"/>
        <end position="747"/>
    </location>
</feature>
<feature type="domain" description="SbsA Ig-like" evidence="6">
    <location>
        <begin position="158"/>
        <end position="272"/>
    </location>
</feature>
<evidence type="ECO:0000313" key="9">
    <source>
        <dbReference type="Proteomes" id="UP000662783"/>
    </source>
</evidence>
<feature type="domain" description="SbsA Ig-like" evidence="6">
    <location>
        <begin position="503"/>
        <end position="616"/>
    </location>
</feature>
<dbReference type="NCBIfam" id="TIGR04183">
    <property type="entry name" value="Por_Secre_tail"/>
    <property type="match status" value="1"/>
</dbReference>
<feature type="signal peptide" evidence="5">
    <location>
        <begin position="1"/>
        <end position="25"/>
    </location>
</feature>
<feature type="domain" description="SbsA Ig-like" evidence="6">
    <location>
        <begin position="1319"/>
        <end position="1436"/>
    </location>
</feature>
<dbReference type="RefSeq" id="WP_205721941.1">
    <property type="nucleotide sequence ID" value="NZ_CP070608.1"/>
</dbReference>
<dbReference type="SUPFAM" id="SSF49373">
    <property type="entry name" value="Invasin/intimin cell-adhesion fragments"/>
    <property type="match status" value="2"/>
</dbReference>
<dbReference type="GO" id="GO:0035591">
    <property type="term" value="F:signaling adaptor activity"/>
    <property type="evidence" value="ECO:0007669"/>
    <property type="project" value="TreeGrafter"/>
</dbReference>
<dbReference type="Proteomes" id="UP000662783">
    <property type="component" value="Chromosome"/>
</dbReference>
<feature type="domain" description="SbsA Ig-like" evidence="6">
    <location>
        <begin position="276"/>
        <end position="383"/>
    </location>
</feature>
<feature type="domain" description="SbsA Ig-like" evidence="6">
    <location>
        <begin position="1443"/>
        <end position="1559"/>
    </location>
</feature>
<dbReference type="InterPro" id="IPR008964">
    <property type="entry name" value="Invasin/intimin_cell_adhesion"/>
</dbReference>
<dbReference type="Gene3D" id="2.60.40.1080">
    <property type="match status" value="2"/>
</dbReference>
<dbReference type="PANTHER" id="PTHR47566:SF1">
    <property type="entry name" value="PROTEIN NUD1"/>
    <property type="match status" value="1"/>
</dbReference>
<keyword evidence="3 5" id="KW-0732">Signal</keyword>
<evidence type="ECO:0000256" key="2">
    <source>
        <dbReference type="ARBA" id="ARBA00022614"/>
    </source>
</evidence>
<feature type="domain" description="Secretion system C-terminal sorting" evidence="7">
    <location>
        <begin position="1994"/>
        <end position="2057"/>
    </location>
</feature>
<evidence type="ECO:0000256" key="4">
    <source>
        <dbReference type="ARBA" id="ARBA00022737"/>
    </source>
</evidence>
<sequence>MRILSTHFKPLLAALLVFVMHLSWAQDPSSSMPADNGTNVNVQPGSIQFNWSIPYQVSGVSANLDKVYLRRSGNATNITTFSYGDNLRTLTMTPFLGLSTADLASQLDPFTTYELVATGFDNINFDKIADIYNENTGEWGSWTPKSDGTLLTFSTGADNVNPSLIKQLPVAGATNVATSSNVLLTFDEVVVAGTGNIELRRFSDDAVIQTIAIGSASFSQNTSPLPRTTITVPLTTLTNSTQYYVHIPAGVIKDDSNNNFAGITNKSYSFTTGIGDNVAPQVVDYLPANGAQNVSLTQTQIIVNYDEDVIVGSGSAELRDEANNLIGSFTPTIASGNLRFSIISVLPLDPGTTYTLYIPTGVGQDLANNPTPELTLNTYQFTTTIPPTVAGLTPANNTSGVSPSINSLTVTYSEPIFFNPDGSGGNVYIYQGVSLIKNYPMNGSSPDIIFDGLDMHINNLPALAPNTTYEVRLTGALSTYVDADGNRIPNIDPGEWTFTTGTGAPVRQSLSPALSATDVSTTTRNFTISFDIPIQVSSDNSLIAGIDNLDDAVGTPTYFNPNDAAVSVNGNSLTITTNQDLDPDANYGIFFESGFIESTSGVPYTGNQFYAQWSFRSAAASDVTPPTVTSFNPANNATNVPTDISSMTITFDESVRLASSPGLAGINYFFELRNFTDGNILVKSFDLSSSEATFSGNTLTLNNLPILLPNVNYWVRYWTTTTGKPIEDLAGNKLANIIDNTILNFTTEAAEPIVNIPDANLKAYLVGNSSINTNADSEIQVSEATAFTGQIWTPSAGITDATGIEAFTSLDRINLSDNAINAIDLTANTALTGIYLDNTGISTIDVTNQSGLTFLWLRNNNLMSINVANNPNLQELRLDNNQISSINVSTNTMLDELGVLGNGMSTLNVTMLSNLVNLYAQNNNLSGIDLSNNALLSALELNDNNLSTLDLSNNPDLYYVILSNNSLTSLDMRNGTNSNIGTADFSITGNPNLSCVQVDDVTYANTNWTNKDAGTSFALNCDPIVNIPDTNFKAYLVGSSSINTNSDAEIQVSEAEAFAGEIQIFNGGITDLTGIEAFVNLTRLIVSGGNNGKLSSVNISSLDQLEYLGLNAHNLTSIDVSNNLNLTTLSLSDNPITNLNLSNNSALTSLALLRCSSLTQLDLSSNTNLTAINILGVGLDNLDLSNNLLLSDITIDFNNFSSFDLSIFPNLVFFSADGNNLENLDFSNNPNLNEVILNDNILTGLNFDNNPSMEFIYLSNNNLQSLSIKNGNNTILQDLELINNPNLSCVEVDDVTYFENNFSGTVDAGLSFSIDCNADVTPPSIVSLNPLDNATSVPINTNLVITFDEPIFAVPSSLNLIRLVDFDTDDAVESFDPENNGDGRVTISGNTITLNPTNDLDYDKQYYILINDNVLQDAAGNAVPEIFDNTTWNFTTEAAPVVDETPPSIVSLNPLDNATSVPINTNLVITFDEPIFAVPSSLNLIRLIDFDTDDSVESFDPENNGDGRVTISGNTITLNPTNDLEYGKQYYILINDNVLQDAAGNTVPEVFDNTTWNFTAVKGNQTITIDPIADKLVSDAPFEVSASTTSNLALTYAIQSGPAIISGNTITLDGTTGTVVVAVSQAGNANYNPATATTSFNVTDPSKTDQTITFNALTAKTFGDADFDLTASASSNLTVSYTSSNTSVATVSGNTVSIVGAGTTVITAFQTGNETFNPAQEVQQELVVNKANQTITIDPIADKLTTDAAFEIVASTTSNLALSYAVISGPASNVGSTITLDGTIGAVVVEVSQDGNSNYNASSAQISFDVVDQPDKQDQTITFEALADVAFGDPDFELTATASSGLAVTYTSSDESVATVNGSTVTIIGAGTTAITATQEGDDDFNAAVPVEQVLTVNKAAQTITFNEIEDQFMEAEILELSATSSSGLIVEFNVASGPAFLNGTTLIFDGIGEVTVEAIQPGNENFESAVVSRTFEIISVTSTSVRDIEPVSIYPNPANNQIMLTGTIDQTAKIFISDMKGNLVRQIEPKLTESIDVSDLNNGVYLILIKGENQQMIRFIKE</sequence>
<dbReference type="InterPro" id="IPR032812">
    <property type="entry name" value="SbsA_Ig"/>
</dbReference>
<evidence type="ECO:0000313" key="8">
    <source>
        <dbReference type="EMBL" id="QSE97430.1"/>
    </source>
</evidence>
<feature type="domain" description="SbsA Ig-like" evidence="6">
    <location>
        <begin position="384"/>
        <end position="500"/>
    </location>
</feature>
<accession>A0A974WJR0</accession>
<dbReference type="PROSITE" id="PS51450">
    <property type="entry name" value="LRR"/>
    <property type="match status" value="2"/>
</dbReference>
<keyword evidence="4" id="KW-0677">Repeat</keyword>
<evidence type="ECO:0000256" key="1">
    <source>
        <dbReference type="ARBA" id="ARBA00009432"/>
    </source>
</evidence>
<dbReference type="KEGG" id="fuv:JR347_17910"/>
<dbReference type="PANTHER" id="PTHR47566">
    <property type="match status" value="1"/>
</dbReference>
<dbReference type="Pfam" id="PF18962">
    <property type="entry name" value="Por_Secre_tail"/>
    <property type="match status" value="1"/>
</dbReference>
<evidence type="ECO:0000256" key="5">
    <source>
        <dbReference type="SAM" id="SignalP"/>
    </source>
</evidence>
<keyword evidence="2" id="KW-0433">Leucine-rich repeat</keyword>
<evidence type="ECO:0000259" key="6">
    <source>
        <dbReference type="Pfam" id="PF13205"/>
    </source>
</evidence>
<gene>
    <name evidence="8" type="ORF">JR347_17910</name>
</gene>
<organism evidence="8 9">
    <name type="scientific">Fulvivirga lutea</name>
    <dbReference type="NCBI Taxonomy" id="2810512"/>
    <lineage>
        <taxon>Bacteria</taxon>
        <taxon>Pseudomonadati</taxon>
        <taxon>Bacteroidota</taxon>
        <taxon>Cytophagia</taxon>
        <taxon>Cytophagales</taxon>
        <taxon>Fulvivirgaceae</taxon>
        <taxon>Fulvivirga</taxon>
    </lineage>
</organism>
<feature type="chain" id="PRO_5038067407" evidence="5">
    <location>
        <begin position="26"/>
        <end position="2063"/>
    </location>
</feature>
<dbReference type="Gene3D" id="2.60.40.1220">
    <property type="match status" value="1"/>
</dbReference>
<dbReference type="InterPro" id="IPR014755">
    <property type="entry name" value="Cu-Rt/internalin_Ig-like"/>
</dbReference>
<dbReference type="EMBL" id="CP070608">
    <property type="protein sequence ID" value="QSE97430.1"/>
    <property type="molecule type" value="Genomic_DNA"/>
</dbReference>
<dbReference type="SUPFAM" id="SSF52058">
    <property type="entry name" value="L domain-like"/>
    <property type="match status" value="2"/>
</dbReference>
<evidence type="ECO:0000259" key="7">
    <source>
        <dbReference type="Pfam" id="PF18962"/>
    </source>
</evidence>
<name>A0A974WJR0_9BACT</name>
<dbReference type="Gene3D" id="3.80.10.10">
    <property type="entry name" value="Ribonuclease Inhibitor"/>
    <property type="match status" value="2"/>
</dbReference>
<evidence type="ECO:0000256" key="3">
    <source>
        <dbReference type="ARBA" id="ARBA00022729"/>
    </source>
</evidence>